<reference evidence="4" key="1">
    <citation type="journal article" date="2019" name="Int. J. Syst. Evol. Microbiol.">
        <title>The Global Catalogue of Microorganisms (GCM) 10K type strain sequencing project: providing services to taxonomists for standard genome sequencing and annotation.</title>
        <authorList>
            <consortium name="The Broad Institute Genomics Platform"/>
            <consortium name="The Broad Institute Genome Sequencing Center for Infectious Disease"/>
            <person name="Wu L."/>
            <person name="Ma J."/>
        </authorList>
    </citation>
    <scope>NUCLEOTIDE SEQUENCE [LARGE SCALE GENOMIC DNA]</scope>
    <source>
        <strain evidence="4">JCM 31202</strain>
    </source>
</reference>
<dbReference type="Gene3D" id="1.10.540.10">
    <property type="entry name" value="Acyl-CoA dehydrogenase/oxidase, N-terminal domain"/>
    <property type="match status" value="1"/>
</dbReference>
<dbReference type="Gene3D" id="1.20.140.10">
    <property type="entry name" value="Butyryl-CoA Dehydrogenase, subunit A, domain 3"/>
    <property type="match status" value="1"/>
</dbReference>
<dbReference type="PIRSF" id="PIRSF016578">
    <property type="entry name" value="HsaA"/>
    <property type="match status" value="1"/>
</dbReference>
<dbReference type="PANTHER" id="PTHR48083">
    <property type="entry name" value="MEDIUM-CHAIN SPECIFIC ACYL-COA DEHYDROGENASE, MITOCHONDRIAL-RELATED"/>
    <property type="match status" value="1"/>
</dbReference>
<gene>
    <name evidence="3" type="ORF">ACFQ11_04765</name>
</gene>
<dbReference type="InterPro" id="IPR036250">
    <property type="entry name" value="AcylCo_DH-like_C"/>
</dbReference>
<dbReference type="InterPro" id="IPR050741">
    <property type="entry name" value="Acyl-CoA_dehydrogenase"/>
</dbReference>
<dbReference type="EMBL" id="JBHTJA010000005">
    <property type="protein sequence ID" value="MFD0899690.1"/>
    <property type="molecule type" value="Genomic_DNA"/>
</dbReference>
<keyword evidence="4" id="KW-1185">Reference proteome</keyword>
<dbReference type="Pfam" id="PF08028">
    <property type="entry name" value="Acyl-CoA_dh_2"/>
    <property type="match status" value="1"/>
</dbReference>
<dbReference type="PANTHER" id="PTHR48083:SF19">
    <property type="entry name" value="FLAVIN-DEPENDENT MONOOXYGENASE, OXYGENASE SUBUNIT HSAA"/>
    <property type="match status" value="1"/>
</dbReference>
<dbReference type="InterPro" id="IPR009100">
    <property type="entry name" value="AcylCoA_DH/oxidase_NM_dom_sf"/>
</dbReference>
<dbReference type="SUPFAM" id="SSF56645">
    <property type="entry name" value="Acyl-CoA dehydrogenase NM domain-like"/>
    <property type="match status" value="1"/>
</dbReference>
<keyword evidence="1" id="KW-0560">Oxidoreductase</keyword>
<feature type="domain" description="Acyl-CoA dehydrogenase C-terminal" evidence="2">
    <location>
        <begin position="238"/>
        <end position="368"/>
    </location>
</feature>
<dbReference type="Proteomes" id="UP001596972">
    <property type="component" value="Unassembled WGS sequence"/>
</dbReference>
<name>A0ABW3EJ00_9ACTN</name>
<dbReference type="InterPro" id="IPR046373">
    <property type="entry name" value="Acyl-CoA_Oxase/DH_mid-dom_sf"/>
</dbReference>
<dbReference type="InterPro" id="IPR037069">
    <property type="entry name" value="AcylCoA_DH/ox_N_sf"/>
</dbReference>
<dbReference type="InterPro" id="IPR013107">
    <property type="entry name" value="Acyl-CoA_DH_C"/>
</dbReference>
<accession>A0ABW3EJ00</accession>
<dbReference type="Gene3D" id="2.40.110.10">
    <property type="entry name" value="Butyryl-CoA Dehydrogenase, subunit A, domain 2"/>
    <property type="match status" value="1"/>
</dbReference>
<organism evidence="3 4">
    <name type="scientific">Actinomadura sediminis</name>
    <dbReference type="NCBI Taxonomy" id="1038904"/>
    <lineage>
        <taxon>Bacteria</taxon>
        <taxon>Bacillati</taxon>
        <taxon>Actinomycetota</taxon>
        <taxon>Actinomycetes</taxon>
        <taxon>Streptosporangiales</taxon>
        <taxon>Thermomonosporaceae</taxon>
        <taxon>Actinomadura</taxon>
    </lineage>
</organism>
<proteinExistence type="predicted"/>
<evidence type="ECO:0000256" key="1">
    <source>
        <dbReference type="ARBA" id="ARBA00023002"/>
    </source>
</evidence>
<sequence>MTNRVLDTIMERAEELRELGPVNENLGRLDDKAAKVLRDAGAIRMLQPAAHGGLEVHPREFAETVMGIAALDGSSGWCAGIVGVHPWEMAYADPKVREEIWGEDPNTWIASPYAPMGVARPVDGGYVFSGRWQFSSGTDHCDWIFLGGMLGDTEGRPVQPPRMLHLILPRSDYEIVEDSWNVAGLKGTGSKDVIVRDAFVPDYRVLEFDKVIDGSAPREAGLTNPSYLMPFSCVFPLGITSAVIGICEGALYHHLDYQRGRVQITGTKIKDDPYVLYAISEAAEEIKASRTALLDNVSRVHDKVAAGKEIGFAERAAGRRTQVRAAWRAVQAMNEIVVRSGGNAMRTDNPIQRFWRDAHVGLAHAIHVPGAVYHVSALTDLDIEPPQGPMRSMI</sequence>
<comment type="caution">
    <text evidence="3">The sequence shown here is derived from an EMBL/GenBank/DDBJ whole genome shotgun (WGS) entry which is preliminary data.</text>
</comment>
<dbReference type="SUPFAM" id="SSF47203">
    <property type="entry name" value="Acyl-CoA dehydrogenase C-terminal domain-like"/>
    <property type="match status" value="1"/>
</dbReference>
<dbReference type="RefSeq" id="WP_378296568.1">
    <property type="nucleotide sequence ID" value="NZ_JBHTJA010000005.1"/>
</dbReference>
<evidence type="ECO:0000259" key="2">
    <source>
        <dbReference type="Pfam" id="PF08028"/>
    </source>
</evidence>
<evidence type="ECO:0000313" key="4">
    <source>
        <dbReference type="Proteomes" id="UP001596972"/>
    </source>
</evidence>
<protein>
    <submittedName>
        <fullName evidence="3">Acyl-CoA dehydrogenase family protein</fullName>
    </submittedName>
</protein>
<evidence type="ECO:0000313" key="3">
    <source>
        <dbReference type="EMBL" id="MFD0899690.1"/>
    </source>
</evidence>